<dbReference type="Proteomes" id="UP000257123">
    <property type="component" value="Unassembled WGS sequence"/>
</dbReference>
<name>A0A371QW32_9CREN</name>
<comment type="caution">
    <text evidence="2">The sequence shown here is derived from an EMBL/GenBank/DDBJ whole genome shotgun (WGS) entry which is preliminary data.</text>
</comment>
<evidence type="ECO:0000313" key="5">
    <source>
        <dbReference type="Proteomes" id="UP000257123"/>
    </source>
</evidence>
<proteinExistence type="predicted"/>
<dbReference type="Proteomes" id="UP000256877">
    <property type="component" value="Unassembled WGS sequence"/>
</dbReference>
<sequence>MPKPKPKAKKFVIAAALALLILALPAFAQQAKTPEEVIRNAPFMKAIQGGFKILMALIGFASMAALVLLGLYGFVMYVLGPTHWYRWSALISVVENFKWLIVGAAAFPFVIAAAVYGINVVMGGYNAGQLNVSPEEAAVRLLQAIYLEPFKEAFSWIFGS</sequence>
<evidence type="ECO:0000256" key="1">
    <source>
        <dbReference type="SAM" id="Phobius"/>
    </source>
</evidence>
<feature type="transmembrane region" description="Helical" evidence="1">
    <location>
        <begin position="99"/>
        <end position="118"/>
    </location>
</feature>
<keyword evidence="1" id="KW-0472">Membrane</keyword>
<organism evidence="2 4">
    <name type="scientific">Pyrobaculum aerophilum</name>
    <dbReference type="NCBI Taxonomy" id="13773"/>
    <lineage>
        <taxon>Archaea</taxon>
        <taxon>Thermoproteota</taxon>
        <taxon>Thermoprotei</taxon>
        <taxon>Thermoproteales</taxon>
        <taxon>Thermoproteaceae</taxon>
        <taxon>Pyrobaculum</taxon>
    </lineage>
</organism>
<dbReference type="EMBL" id="NMUE01000010">
    <property type="protein sequence ID" value="RFA96775.1"/>
    <property type="molecule type" value="Genomic_DNA"/>
</dbReference>
<evidence type="ECO:0000313" key="3">
    <source>
        <dbReference type="EMBL" id="RFA96775.1"/>
    </source>
</evidence>
<evidence type="ECO:0000313" key="2">
    <source>
        <dbReference type="EMBL" id="RFA94514.1"/>
    </source>
</evidence>
<protein>
    <submittedName>
        <fullName evidence="2">Uncharacterized protein</fullName>
    </submittedName>
</protein>
<dbReference type="AlphaFoldDB" id="A0A371QW32"/>
<feature type="transmembrane region" description="Helical" evidence="1">
    <location>
        <begin position="52"/>
        <end position="79"/>
    </location>
</feature>
<gene>
    <name evidence="3" type="ORF">CGL51_04465</name>
    <name evidence="2" type="ORF">CGL52_14355</name>
</gene>
<accession>A0A371QW32</accession>
<evidence type="ECO:0000313" key="4">
    <source>
        <dbReference type="Proteomes" id="UP000256877"/>
    </source>
</evidence>
<reference evidence="4 5" key="1">
    <citation type="submission" date="2017-07" db="EMBL/GenBank/DDBJ databases">
        <title>Draft genome sequence of aerobic hyperthermophilic archaea, Pyrobaculum aerophilum YKB31 and YKB32.</title>
        <authorList>
            <person name="Mochizuki T."/>
            <person name="Berliner A.J."/>
            <person name="Yoshida-Takashima Y."/>
            <person name="Takaki Y."/>
            <person name="Nunoura T."/>
            <person name="Takai K."/>
        </authorList>
    </citation>
    <scope>NUCLEOTIDE SEQUENCE [LARGE SCALE GENOMIC DNA]</scope>
    <source>
        <strain evidence="3 5">YKB31</strain>
        <strain evidence="2 4">YKB32</strain>
    </source>
</reference>
<dbReference type="RefSeq" id="WP_116420844.1">
    <property type="nucleotide sequence ID" value="NZ_JAOAJA010000041.1"/>
</dbReference>
<keyword evidence="1" id="KW-0812">Transmembrane</keyword>
<keyword evidence="1" id="KW-1133">Transmembrane helix</keyword>
<dbReference type="EMBL" id="NMUF01000085">
    <property type="protein sequence ID" value="RFA94514.1"/>
    <property type="molecule type" value="Genomic_DNA"/>
</dbReference>